<organism evidence="1">
    <name type="scientific">uncultured Caudovirales phage</name>
    <dbReference type="NCBI Taxonomy" id="2100421"/>
    <lineage>
        <taxon>Viruses</taxon>
        <taxon>Duplodnaviria</taxon>
        <taxon>Heunggongvirae</taxon>
        <taxon>Uroviricota</taxon>
        <taxon>Caudoviricetes</taxon>
        <taxon>Peduoviridae</taxon>
        <taxon>Maltschvirus</taxon>
        <taxon>Maltschvirus maltsch</taxon>
    </lineage>
</organism>
<proteinExistence type="predicted"/>
<accession>A0A6J7X2W2</accession>
<gene>
    <name evidence="1" type="ORF">UFOVP368_21</name>
</gene>
<dbReference type="EMBL" id="LR798303">
    <property type="protein sequence ID" value="CAB5222624.1"/>
    <property type="molecule type" value="Genomic_DNA"/>
</dbReference>
<reference evidence="1" key="1">
    <citation type="submission" date="2020-05" db="EMBL/GenBank/DDBJ databases">
        <authorList>
            <person name="Chiriac C."/>
            <person name="Salcher M."/>
            <person name="Ghai R."/>
            <person name="Kavagutti S V."/>
        </authorList>
    </citation>
    <scope>NUCLEOTIDE SEQUENCE</scope>
</reference>
<name>A0A6J7X2W2_9CAUD</name>
<protein>
    <submittedName>
        <fullName evidence="1">Uncharacterized protein</fullName>
    </submittedName>
</protein>
<evidence type="ECO:0000313" key="1">
    <source>
        <dbReference type="EMBL" id="CAB5222624.1"/>
    </source>
</evidence>
<sequence>MERAIRDVSAGRVQRVCAPGLWVVWREGDAVRVEVKS</sequence>